<dbReference type="AlphaFoldDB" id="A0A834M6Q9"/>
<keyword evidence="2" id="KW-1185">Reference proteome</keyword>
<proteinExistence type="predicted"/>
<evidence type="ECO:0000313" key="1">
    <source>
        <dbReference type="EMBL" id="KAF7272593.1"/>
    </source>
</evidence>
<accession>A0A834M6Q9</accession>
<comment type="caution">
    <text evidence="1">The sequence shown here is derived from an EMBL/GenBank/DDBJ whole genome shotgun (WGS) entry which is preliminary data.</text>
</comment>
<organism evidence="1 2">
    <name type="scientific">Rhynchophorus ferrugineus</name>
    <name type="common">Red palm weevil</name>
    <name type="synonym">Curculio ferrugineus</name>
    <dbReference type="NCBI Taxonomy" id="354439"/>
    <lineage>
        <taxon>Eukaryota</taxon>
        <taxon>Metazoa</taxon>
        <taxon>Ecdysozoa</taxon>
        <taxon>Arthropoda</taxon>
        <taxon>Hexapoda</taxon>
        <taxon>Insecta</taxon>
        <taxon>Pterygota</taxon>
        <taxon>Neoptera</taxon>
        <taxon>Endopterygota</taxon>
        <taxon>Coleoptera</taxon>
        <taxon>Polyphaga</taxon>
        <taxon>Cucujiformia</taxon>
        <taxon>Curculionidae</taxon>
        <taxon>Dryophthorinae</taxon>
        <taxon>Rhynchophorus</taxon>
    </lineage>
</organism>
<dbReference type="Proteomes" id="UP000625711">
    <property type="component" value="Unassembled WGS sequence"/>
</dbReference>
<evidence type="ECO:0000313" key="2">
    <source>
        <dbReference type="Proteomes" id="UP000625711"/>
    </source>
</evidence>
<sequence length="106" mass="12038">MLEFRSSLTIAVAMSSWPQESIADTIHQTTAPENAKRRAIATELTTFEWESSGDESSSWVNKTEKRSRLSRSGYHGHSPLTHWCNNISPVRFAVPVHSRGYYRNVT</sequence>
<gene>
    <name evidence="1" type="ORF">GWI33_014647</name>
</gene>
<protein>
    <submittedName>
        <fullName evidence="1">Uncharacterized protein</fullName>
    </submittedName>
</protein>
<name>A0A834M6Q9_RHYFE</name>
<reference evidence="1" key="1">
    <citation type="submission" date="2020-08" db="EMBL/GenBank/DDBJ databases">
        <title>Genome sequencing and assembly of the red palm weevil Rhynchophorus ferrugineus.</title>
        <authorList>
            <person name="Dias G.B."/>
            <person name="Bergman C.M."/>
            <person name="Manee M."/>
        </authorList>
    </citation>
    <scope>NUCLEOTIDE SEQUENCE</scope>
    <source>
        <strain evidence="1">AA-2017</strain>
        <tissue evidence="1">Whole larva</tissue>
    </source>
</reference>
<dbReference type="EMBL" id="JAACXV010013738">
    <property type="protein sequence ID" value="KAF7272593.1"/>
    <property type="molecule type" value="Genomic_DNA"/>
</dbReference>